<sequence>MDGGDSSAPVSPLPEASSHHRPRLADMLTGPAGADRRSSSSSAHETTPLSANQVQLSIRCPCFDPSGDRPCVLSVGKETTIVQVKKLIERDWAGKPKAEGMRFIMAGRLLMDDELVASLETSSTDGSVLLHLVIRPDVWTEPRPMRQLPKSKSLSRESSHHRVSPAAEAPVTSGATTPARPRSPARSRSPFASRPATSLPARSPTFGVFPVYATSQSGPRNSPSASSAPAYQASQRFAQRLPKLYELLRRAGPNDQMLQQSMTRMHDMYVDYYERLWHAVYSTTEKSSTTQGRTQIPNHFTLDADFRHFEAVAFGWGPVPSVDTLLLLTPSSQSSTLHQRVEIDGLPYLLRVEENKALRAMNKHLNTIRERIQTLAYALDHMNAISQASTDASGPSGASSQNPPSNDPRSPEYIRWAIGNFTPQNPEDARIVVRSIQRGLAQTGARGLGLDRPPGAANNQRVIVRPAALMSRILTELAVIAIPLAFLILKLSILVYVLTRGAGKTKRYCIIGAAGVFVIYEGQRMLGRRRRARDRANQDRARRALDQARRARGAQAQRPGTPGGTDRTGAQPNSTAQPRSSIPPLPALRAPRRFTVQASSQPSYWIERLAYLNLAQEDAELGLVAHDAPTDRPTGPPPARPTGLSHGFYAYVVLPLLLFVGTLVPEIESRRRAAIDARDNLIRSAALLEEGRKHAIAAQQAASAAAAAAEAEAKASKDEASAKHSQAPLRSVSQRTGEDVGTSSAHNRGGANSEQTNDESGMLRSEYSERVLRQRGAGGRQINIQEELDAARAAAGDGDEEDLDAEEDMGFF</sequence>
<evidence type="ECO:0000313" key="4">
    <source>
        <dbReference type="Proteomes" id="UP000245783"/>
    </source>
</evidence>
<feature type="compositionally biased region" description="Low complexity" evidence="1">
    <location>
        <begin position="215"/>
        <end position="232"/>
    </location>
</feature>
<organism evidence="3 4">
    <name type="scientific">Ceraceosorus guamensis</name>
    <dbReference type="NCBI Taxonomy" id="1522189"/>
    <lineage>
        <taxon>Eukaryota</taxon>
        <taxon>Fungi</taxon>
        <taxon>Dikarya</taxon>
        <taxon>Basidiomycota</taxon>
        <taxon>Ustilaginomycotina</taxon>
        <taxon>Exobasidiomycetes</taxon>
        <taxon>Ceraceosorales</taxon>
        <taxon>Ceraceosoraceae</taxon>
        <taxon>Ceraceosorus</taxon>
    </lineage>
</organism>
<dbReference type="InterPro" id="IPR029071">
    <property type="entry name" value="Ubiquitin-like_domsf"/>
</dbReference>
<keyword evidence="2" id="KW-0812">Transmembrane</keyword>
<feature type="region of interest" description="Disordered" evidence="1">
    <location>
        <begin position="388"/>
        <end position="409"/>
    </location>
</feature>
<dbReference type="SUPFAM" id="SSF54236">
    <property type="entry name" value="Ubiquitin-like"/>
    <property type="match status" value="1"/>
</dbReference>
<feature type="compositionally biased region" description="Polar residues" evidence="1">
    <location>
        <begin position="388"/>
        <end position="408"/>
    </location>
</feature>
<feature type="region of interest" description="Disordered" evidence="1">
    <location>
        <begin position="529"/>
        <end position="588"/>
    </location>
</feature>
<dbReference type="AlphaFoldDB" id="A0A316VUD5"/>
<feature type="compositionally biased region" description="Low complexity" evidence="1">
    <location>
        <begin position="175"/>
        <end position="198"/>
    </location>
</feature>
<accession>A0A316VUD5</accession>
<dbReference type="PANTHER" id="PTHR12943:SF27">
    <property type="entry name" value="HOMOCYSTEINE-INDUCED ENDOPLASMIC RETICULUM PROTEIN, ISOFORM A"/>
    <property type="match status" value="1"/>
</dbReference>
<feature type="region of interest" description="Disordered" evidence="1">
    <location>
        <begin position="1"/>
        <end position="50"/>
    </location>
</feature>
<dbReference type="OrthoDB" id="21589at2759"/>
<feature type="compositionally biased region" description="Polar residues" evidence="1">
    <location>
        <begin position="570"/>
        <end position="580"/>
    </location>
</feature>
<feature type="region of interest" description="Disordered" evidence="1">
    <location>
        <begin position="143"/>
        <end position="199"/>
    </location>
</feature>
<dbReference type="GO" id="GO:0030968">
    <property type="term" value="P:endoplasmic reticulum unfolded protein response"/>
    <property type="evidence" value="ECO:0007669"/>
    <property type="project" value="TreeGrafter"/>
</dbReference>
<dbReference type="EMBL" id="KZ819399">
    <property type="protein sequence ID" value="PWN41102.1"/>
    <property type="molecule type" value="Genomic_DNA"/>
</dbReference>
<feature type="region of interest" description="Disordered" evidence="1">
    <location>
        <begin position="212"/>
        <end position="232"/>
    </location>
</feature>
<dbReference type="InterPro" id="IPR039751">
    <property type="entry name" value="HERPUD1/2"/>
</dbReference>
<feature type="transmembrane region" description="Helical" evidence="2">
    <location>
        <begin position="477"/>
        <end position="498"/>
    </location>
</feature>
<keyword evidence="4" id="KW-1185">Reference proteome</keyword>
<dbReference type="STRING" id="1522189.A0A316VUD5"/>
<feature type="transmembrane region" description="Helical" evidence="2">
    <location>
        <begin position="648"/>
        <end position="665"/>
    </location>
</feature>
<feature type="compositionally biased region" description="Polar residues" evidence="1">
    <location>
        <begin position="731"/>
        <end position="759"/>
    </location>
</feature>
<keyword evidence="2" id="KW-0472">Membrane</keyword>
<dbReference type="GeneID" id="37036242"/>
<feature type="compositionally biased region" description="Basic and acidic residues" evidence="1">
    <location>
        <begin position="534"/>
        <end position="549"/>
    </location>
</feature>
<name>A0A316VUD5_9BASI</name>
<dbReference type="Gene3D" id="3.10.20.90">
    <property type="entry name" value="Phosphatidylinositol 3-kinase Catalytic Subunit, Chain A, domain 1"/>
    <property type="match status" value="1"/>
</dbReference>
<gene>
    <name evidence="3" type="ORF">IE81DRAFT_324928</name>
</gene>
<feature type="region of interest" description="Disordered" evidence="1">
    <location>
        <begin position="715"/>
        <end position="812"/>
    </location>
</feature>
<proteinExistence type="predicted"/>
<dbReference type="InParanoid" id="A0A316VUD5"/>
<evidence type="ECO:0000256" key="2">
    <source>
        <dbReference type="SAM" id="Phobius"/>
    </source>
</evidence>
<reference evidence="3 4" key="1">
    <citation type="journal article" date="2018" name="Mol. Biol. Evol.">
        <title>Broad Genomic Sampling Reveals a Smut Pathogenic Ancestry of the Fungal Clade Ustilaginomycotina.</title>
        <authorList>
            <person name="Kijpornyongpan T."/>
            <person name="Mondo S.J."/>
            <person name="Barry K."/>
            <person name="Sandor L."/>
            <person name="Lee J."/>
            <person name="Lipzen A."/>
            <person name="Pangilinan J."/>
            <person name="LaButti K."/>
            <person name="Hainaut M."/>
            <person name="Henrissat B."/>
            <person name="Grigoriev I.V."/>
            <person name="Spatafora J.W."/>
            <person name="Aime M.C."/>
        </authorList>
    </citation>
    <scope>NUCLEOTIDE SEQUENCE [LARGE SCALE GENOMIC DNA]</scope>
    <source>
        <strain evidence="3 4">MCA 4658</strain>
    </source>
</reference>
<feature type="compositionally biased region" description="Low complexity" evidence="1">
    <location>
        <begin position="553"/>
        <end position="569"/>
    </location>
</feature>
<dbReference type="Proteomes" id="UP000245783">
    <property type="component" value="Unassembled WGS sequence"/>
</dbReference>
<evidence type="ECO:0008006" key="5">
    <source>
        <dbReference type="Google" id="ProtNLM"/>
    </source>
</evidence>
<dbReference type="PANTHER" id="PTHR12943">
    <property type="entry name" value="HOMOCYSTEINE-RESPONSIVE ENDOPLASMIC RETICULUM-RESIDENT UNIQUITIN-LIKE DOMAIN HERPUD PROTEIN FAMILY MEMBER"/>
    <property type="match status" value="1"/>
</dbReference>
<feature type="compositionally biased region" description="Acidic residues" evidence="1">
    <location>
        <begin position="797"/>
        <end position="812"/>
    </location>
</feature>
<evidence type="ECO:0000313" key="3">
    <source>
        <dbReference type="EMBL" id="PWN41102.1"/>
    </source>
</evidence>
<protein>
    <recommendedName>
        <fullName evidence="5">Ubiquitin-like domain-containing protein</fullName>
    </recommendedName>
</protein>
<evidence type="ECO:0000256" key="1">
    <source>
        <dbReference type="SAM" id="MobiDB-lite"/>
    </source>
</evidence>
<dbReference type="RefSeq" id="XP_025368262.1">
    <property type="nucleotide sequence ID" value="XM_025514372.1"/>
</dbReference>
<keyword evidence="2" id="KW-1133">Transmembrane helix</keyword>